<evidence type="ECO:0000313" key="2">
    <source>
        <dbReference type="EMBL" id="KAF3600127.1"/>
    </source>
</evidence>
<comment type="caution">
    <text evidence="2">The sequence shown here is derived from an EMBL/GenBank/DDBJ whole genome shotgun (WGS) entry which is preliminary data.</text>
</comment>
<name>A0A8S9SHI4_BRACR</name>
<evidence type="ECO:0000313" key="3">
    <source>
        <dbReference type="Proteomes" id="UP000712600"/>
    </source>
</evidence>
<gene>
    <name evidence="2" type="ORF">F2Q69_00037813</name>
</gene>
<organism evidence="2 3">
    <name type="scientific">Brassica cretica</name>
    <name type="common">Mustard</name>
    <dbReference type="NCBI Taxonomy" id="69181"/>
    <lineage>
        <taxon>Eukaryota</taxon>
        <taxon>Viridiplantae</taxon>
        <taxon>Streptophyta</taxon>
        <taxon>Embryophyta</taxon>
        <taxon>Tracheophyta</taxon>
        <taxon>Spermatophyta</taxon>
        <taxon>Magnoliopsida</taxon>
        <taxon>eudicotyledons</taxon>
        <taxon>Gunneridae</taxon>
        <taxon>Pentapetalae</taxon>
        <taxon>rosids</taxon>
        <taxon>malvids</taxon>
        <taxon>Brassicales</taxon>
        <taxon>Brassicaceae</taxon>
        <taxon>Brassiceae</taxon>
        <taxon>Brassica</taxon>
    </lineage>
</organism>
<reference evidence="2" key="1">
    <citation type="submission" date="2019-12" db="EMBL/GenBank/DDBJ databases">
        <title>Genome sequencing and annotation of Brassica cretica.</title>
        <authorList>
            <person name="Studholme D.J."/>
            <person name="Sarris P."/>
        </authorList>
    </citation>
    <scope>NUCLEOTIDE SEQUENCE</scope>
    <source>
        <strain evidence="2">PFS-109/04</strain>
        <tissue evidence="2">Leaf</tissue>
    </source>
</reference>
<dbReference type="Proteomes" id="UP000712600">
    <property type="component" value="Unassembled WGS sequence"/>
</dbReference>
<dbReference type="EMBL" id="QGKX02000004">
    <property type="protein sequence ID" value="KAF3600127.1"/>
    <property type="molecule type" value="Genomic_DNA"/>
</dbReference>
<sequence>MRHCRKSSPQLSPPFSVAARPPPEITSAVAARQLSGKSPPVTDTGDSPASRQLGRVDPGKLVGLVKSISGQGLAGLTFDQRVDFSANLDQDVCTGCLCLRSFAGCRDVCTGCHVCGDLRGHRDCLMLELRLHSCETDELE</sequence>
<proteinExistence type="predicted"/>
<accession>A0A8S9SHI4</accession>
<feature type="region of interest" description="Disordered" evidence="1">
    <location>
        <begin position="1"/>
        <end position="55"/>
    </location>
</feature>
<protein>
    <submittedName>
        <fullName evidence="2">Uncharacterized protein</fullName>
    </submittedName>
</protein>
<dbReference type="AlphaFoldDB" id="A0A8S9SHI4"/>
<evidence type="ECO:0000256" key="1">
    <source>
        <dbReference type="SAM" id="MobiDB-lite"/>
    </source>
</evidence>